<dbReference type="InterPro" id="IPR045619">
    <property type="entry name" value="DUF6443"/>
</dbReference>
<reference evidence="3 4" key="1">
    <citation type="submission" date="2018-06" db="EMBL/GenBank/DDBJ databases">
        <authorList>
            <consortium name="Pathogen Informatics"/>
            <person name="Doyle S."/>
        </authorList>
    </citation>
    <scope>NUCLEOTIDE SEQUENCE [LARGE SCALE GENOMIC DNA]</scope>
    <source>
        <strain evidence="3 4">NCTC13532</strain>
    </source>
</reference>
<dbReference type="AlphaFoldDB" id="A0A381FQ40"/>
<evidence type="ECO:0000313" key="3">
    <source>
        <dbReference type="EMBL" id="SUX48488.1"/>
    </source>
</evidence>
<gene>
    <name evidence="3" type="ORF">NCTC13532_04105</name>
</gene>
<keyword evidence="1" id="KW-0732">Signal</keyword>
<organism evidence="3 4">
    <name type="scientific">Chryseobacterium indoltheticum</name>
    <dbReference type="NCBI Taxonomy" id="254"/>
    <lineage>
        <taxon>Bacteria</taxon>
        <taxon>Pseudomonadati</taxon>
        <taxon>Bacteroidota</taxon>
        <taxon>Flavobacteriia</taxon>
        <taxon>Flavobacteriales</taxon>
        <taxon>Weeksellaceae</taxon>
        <taxon>Chryseobacterium group</taxon>
        <taxon>Chryseobacterium</taxon>
    </lineage>
</organism>
<name>A0A381FQ40_9FLAO</name>
<sequence>MKKLIISFLLFAAHCIWAQSLPSNENYIYTKNYLSEDGTKKTETVQYFDGLGRATEVVQVKSTPSGKDLVAPVIYDQFGRQSKTLLPIPVATSNYGIHNTTEADVNNYYGVANAFSEQKIEASPLARVFEVANAGSEWAMSSGHTTKMQYLTNEPGDQVKKYNTEVSWANATLTTSISSISLYAPNQLSKNVVTDEDGKMTTEFKNSEGQTVLLRKGSGSAKLDTYYIYNVYNQLAFVISPKAEQQITANNNVITSQILNELCYQYVYDNRFRQVEKKLPGKGWEYMVYDQQNRMVASQDANMKSNIEQPNRWLFSRYDKFGRVVYTGRFAGGTRLEEQNKANAKGLNNEIRNTTSFTLNGQEIFYTNTAYPSAAFVPYSVNYYDSYPVTSHSFNFYPPNTDILEFVMTNTQQNISSNGVNSIRSLKSLPTSSYIKNLDDDSWSASHVWYDRLLRPVGSRSINHLGGYTNTENQLDFSGTVLKANTYHKKTNADPSEVIIKERFVYDDQFRVKQHYHQVNGNTEELLSDYTYNDLGQVTNKKVGNNLQSVDYIYNIRGWVTKVNNPANLGTDLFGYELKFAATSDASVAQANYNGNITEMIWKNASEDVLKRYSYQYDPYNRLTAALYQEPNSTLPQNGLYNETMNYDVNGNITDLKRNQKGYDGFTEEIDDLLYAYNGNKLTSVVDHKVNYSGYPDTSGNTISYDLNGNMTNHVDKGILEIKYNDLNLPNYIKFNNFVSRTEEGDVYRNLSYAYRADGVKIKKIHHFFSGKKQTDAFRTTEYIDGFQYRTETGIAGGTIGLQFFATSEGYFDFVNNRYIYQYVDHLGNVRLSFTREGGEAITVEKADYYAFGLKYGGYAGDRSGANYNYEYNGKELQEETGMYDYGARFYMPDIGRWGVVDPLAEQMRRHSPYNYAYNNPITFIDPDGRRPEAGQSGIYYDWDMGQYIDSSTGSVSSFDAAMTQYSSNSGSSYVTHSLAAFGGSGGGGPSFQFPKGTEAYYQKNYPAFFDFVKNQLPNMVADSKFMKALSSASGFSMDELTESFKYGKGMYLKALELPFGNAEYLYGGITEGNTRNTSAIDISALDWFEKANRNPQSIEGLTNLMYMSALIAHETGHWGDDVKRTVKYDSVGLSTQYGDVGNFFEHRAFGGGIGSYKNGISGSIKNYVQANFILLQSIFK</sequence>
<proteinExistence type="predicted"/>
<dbReference type="EMBL" id="UFVR01000004">
    <property type="protein sequence ID" value="SUX48488.1"/>
    <property type="molecule type" value="Genomic_DNA"/>
</dbReference>
<dbReference type="Pfam" id="PF20041">
    <property type="entry name" value="DUF6443"/>
    <property type="match status" value="1"/>
</dbReference>
<protein>
    <submittedName>
        <fullName evidence="3">RHS repeat-associated core domain</fullName>
    </submittedName>
</protein>
<evidence type="ECO:0000259" key="2">
    <source>
        <dbReference type="Pfam" id="PF20041"/>
    </source>
</evidence>
<dbReference type="InterPro" id="IPR022385">
    <property type="entry name" value="Rhs_assc_core"/>
</dbReference>
<dbReference type="PANTHER" id="PTHR32305:SF15">
    <property type="entry name" value="PROTEIN RHSA-RELATED"/>
    <property type="match status" value="1"/>
</dbReference>
<feature type="chain" id="PRO_5016955212" evidence="1">
    <location>
        <begin position="19"/>
        <end position="1181"/>
    </location>
</feature>
<feature type="signal peptide" evidence="1">
    <location>
        <begin position="1"/>
        <end position="18"/>
    </location>
</feature>
<dbReference type="Proteomes" id="UP000254282">
    <property type="component" value="Unassembled WGS sequence"/>
</dbReference>
<dbReference type="Gene3D" id="2.180.10.10">
    <property type="entry name" value="RHS repeat-associated core"/>
    <property type="match status" value="1"/>
</dbReference>
<feature type="domain" description="DUF6443" evidence="2">
    <location>
        <begin position="31"/>
        <end position="151"/>
    </location>
</feature>
<dbReference type="InterPro" id="IPR050708">
    <property type="entry name" value="T6SS_VgrG/RHS"/>
</dbReference>
<dbReference type="NCBIfam" id="TIGR03696">
    <property type="entry name" value="Rhs_assc_core"/>
    <property type="match status" value="1"/>
</dbReference>
<accession>A0A381FQ40</accession>
<evidence type="ECO:0000256" key="1">
    <source>
        <dbReference type="SAM" id="SignalP"/>
    </source>
</evidence>
<dbReference type="RefSeq" id="WP_115621585.1">
    <property type="nucleotide sequence ID" value="NZ_UFVR01000004.1"/>
</dbReference>
<dbReference type="PANTHER" id="PTHR32305">
    <property type="match status" value="1"/>
</dbReference>
<evidence type="ECO:0000313" key="4">
    <source>
        <dbReference type="Proteomes" id="UP000254282"/>
    </source>
</evidence>